<comment type="caution">
    <text evidence="3">The sequence shown here is derived from an EMBL/GenBank/DDBJ whole genome shotgun (WGS) entry which is preliminary data.</text>
</comment>
<organism evidence="3 4">
    <name type="scientific">Podospora pseudocomata</name>
    <dbReference type="NCBI Taxonomy" id="2093779"/>
    <lineage>
        <taxon>Eukaryota</taxon>
        <taxon>Fungi</taxon>
        <taxon>Dikarya</taxon>
        <taxon>Ascomycota</taxon>
        <taxon>Pezizomycotina</taxon>
        <taxon>Sordariomycetes</taxon>
        <taxon>Sordariomycetidae</taxon>
        <taxon>Sordariales</taxon>
        <taxon>Podosporaceae</taxon>
        <taxon>Podospora</taxon>
    </lineage>
</organism>
<feature type="compositionally biased region" description="Polar residues" evidence="1">
    <location>
        <begin position="194"/>
        <end position="208"/>
    </location>
</feature>
<feature type="region of interest" description="Disordered" evidence="1">
    <location>
        <begin position="182"/>
        <end position="208"/>
    </location>
</feature>
<reference evidence="3 4" key="1">
    <citation type="journal article" date="2023" name="bioRxiv">
        <title>High-quality genome assemblies of four members of thePodospora anserinaspecies complex.</title>
        <authorList>
            <person name="Ament-Velasquez S.L."/>
            <person name="Vogan A.A."/>
            <person name="Wallerman O."/>
            <person name="Hartmann F."/>
            <person name="Gautier V."/>
            <person name="Silar P."/>
            <person name="Giraud T."/>
            <person name="Johannesson H."/>
        </authorList>
    </citation>
    <scope>NUCLEOTIDE SEQUENCE [LARGE SCALE GENOMIC DNA]</scope>
    <source>
        <strain evidence="3 4">CBS 415.72m</strain>
    </source>
</reference>
<evidence type="ECO:0000256" key="1">
    <source>
        <dbReference type="SAM" id="MobiDB-lite"/>
    </source>
</evidence>
<accession>A0ABR0GGQ8</accession>
<proteinExistence type="predicted"/>
<keyword evidence="4" id="KW-1185">Reference proteome</keyword>
<name>A0ABR0GGQ8_9PEZI</name>
<evidence type="ECO:0000313" key="3">
    <source>
        <dbReference type="EMBL" id="KAK4654925.1"/>
    </source>
</evidence>
<protein>
    <submittedName>
        <fullName evidence="3">Uncharacterized protein</fullName>
    </submittedName>
</protein>
<sequence>MRFTLSLIHLLTLTTALPSTSPDEDSPIELASGALGRPPLNLTTADHNLTPRAEAAVSKPPKKHEYKNPYEYNHGAITPVYPWKDGDGPWRWGRAGKRYSKRGCGDTCVAKCRTNKITTFWRLFLHPWPLLPIVLSQSHNRARLKSDCTYVCKAFCDYSADMSEGELASHFGTTLSVQTSKHHSDFHDDNDSSWTTPPSTLHPNALPHTNRTVRFRGGKLV</sequence>
<gene>
    <name evidence="3" type="ORF">QC762_406245</name>
</gene>
<feature type="signal peptide" evidence="2">
    <location>
        <begin position="1"/>
        <end position="16"/>
    </location>
</feature>
<keyword evidence="2" id="KW-0732">Signal</keyword>
<evidence type="ECO:0000313" key="4">
    <source>
        <dbReference type="Proteomes" id="UP001323405"/>
    </source>
</evidence>
<feature type="chain" id="PRO_5046460343" evidence="2">
    <location>
        <begin position="17"/>
        <end position="221"/>
    </location>
</feature>
<dbReference type="EMBL" id="JAFFHA010000006">
    <property type="protein sequence ID" value="KAK4654925.1"/>
    <property type="molecule type" value="Genomic_DNA"/>
</dbReference>
<dbReference type="Proteomes" id="UP001323405">
    <property type="component" value="Unassembled WGS sequence"/>
</dbReference>
<dbReference type="GeneID" id="87909983"/>
<evidence type="ECO:0000256" key="2">
    <source>
        <dbReference type="SAM" id="SignalP"/>
    </source>
</evidence>
<dbReference type="RefSeq" id="XP_062743900.1">
    <property type="nucleotide sequence ID" value="XM_062890076.1"/>
</dbReference>